<comment type="caution">
    <text evidence="1">The sequence shown here is derived from an EMBL/GenBank/DDBJ whole genome shotgun (WGS) entry which is preliminary data.</text>
</comment>
<accession>A0A519BLC5</accession>
<name>A0A519BLC5_9DELT</name>
<dbReference type="AlphaFoldDB" id="A0A519BLC5"/>
<sequence>MALRSFIISPAGCHSCEGRNVPKLETHAVSVHEAISRERSGHQNDLALEHLALELINSF</sequence>
<evidence type="ECO:0000313" key="2">
    <source>
        <dbReference type="Proteomes" id="UP000319296"/>
    </source>
</evidence>
<organism evidence="1 2">
    <name type="scientific">Candidatus Acididesulfobacter diazotrophicus</name>
    <dbReference type="NCBI Taxonomy" id="2597226"/>
    <lineage>
        <taxon>Bacteria</taxon>
        <taxon>Deltaproteobacteria</taxon>
        <taxon>Candidatus Acidulodesulfobacterales</taxon>
        <taxon>Candidatus Acididesulfobacter</taxon>
    </lineage>
</organism>
<dbReference type="EMBL" id="SGBB01000016">
    <property type="protein sequence ID" value="RZD18039.1"/>
    <property type="molecule type" value="Genomic_DNA"/>
</dbReference>
<reference evidence="1 2" key="1">
    <citation type="journal article" date="2019" name="ISME J.">
        <title>Insights into ecological role of a new deltaproteobacterial order Candidatus Acidulodesulfobacterales by metagenomics and metatranscriptomics.</title>
        <authorList>
            <person name="Tan S."/>
            <person name="Liu J."/>
            <person name="Fang Y."/>
            <person name="Hedlund B.P."/>
            <person name="Lian Z.H."/>
            <person name="Huang L.Y."/>
            <person name="Li J.T."/>
            <person name="Huang L.N."/>
            <person name="Li W.J."/>
            <person name="Jiang H.C."/>
            <person name="Dong H.L."/>
            <person name="Shu W.S."/>
        </authorList>
    </citation>
    <scope>NUCLEOTIDE SEQUENCE [LARGE SCALE GENOMIC DNA]</scope>
    <source>
        <strain evidence="1">AP1</strain>
    </source>
</reference>
<gene>
    <name evidence="1" type="ORF">EVG15_08290</name>
</gene>
<dbReference type="Proteomes" id="UP000319296">
    <property type="component" value="Unassembled WGS sequence"/>
</dbReference>
<proteinExistence type="predicted"/>
<protein>
    <submittedName>
        <fullName evidence="1">Uncharacterized protein</fullName>
    </submittedName>
</protein>
<evidence type="ECO:0000313" key="1">
    <source>
        <dbReference type="EMBL" id="RZD18039.1"/>
    </source>
</evidence>